<protein>
    <submittedName>
        <fullName evidence="1">Uncharacterized protein</fullName>
    </submittedName>
</protein>
<name>D8M6D0_BLAHO</name>
<dbReference type="InParanoid" id="D8M6D0"/>
<dbReference type="EMBL" id="FN668661">
    <property type="protein sequence ID" value="CBK23683.2"/>
    <property type="molecule type" value="Genomic_DNA"/>
</dbReference>
<gene>
    <name evidence="1" type="ORF">GSBLH_T00003511001</name>
</gene>
<keyword evidence="2" id="KW-1185">Reference proteome</keyword>
<proteinExistence type="predicted"/>
<accession>D8M6D0</accession>
<sequence>MITLLIIHRLIPRFDDRGRIEEIICLIDLKQLILETNMWRNLKRSSFPENGPN</sequence>
<dbReference type="AlphaFoldDB" id="D8M6D0"/>
<reference evidence="1" key="1">
    <citation type="submission" date="2010-02" db="EMBL/GenBank/DDBJ databases">
        <title>Sequencing and annotation of the Blastocystis hominis genome.</title>
        <authorList>
            <person name="Wincker P."/>
        </authorList>
    </citation>
    <scope>NUCLEOTIDE SEQUENCE</scope>
    <source>
        <strain evidence="1">Singapore isolate B</strain>
    </source>
</reference>
<evidence type="ECO:0000313" key="2">
    <source>
        <dbReference type="Proteomes" id="UP000008312"/>
    </source>
</evidence>
<organism evidence="1">
    <name type="scientific">Blastocystis hominis</name>
    <dbReference type="NCBI Taxonomy" id="12968"/>
    <lineage>
        <taxon>Eukaryota</taxon>
        <taxon>Sar</taxon>
        <taxon>Stramenopiles</taxon>
        <taxon>Bigyra</taxon>
        <taxon>Opalozoa</taxon>
        <taxon>Opalinata</taxon>
        <taxon>Blastocystidae</taxon>
        <taxon>Blastocystis</taxon>
    </lineage>
</organism>
<dbReference type="GeneID" id="24920608"/>
<dbReference type="RefSeq" id="XP_012897731.1">
    <property type="nucleotide sequence ID" value="XM_013042277.1"/>
</dbReference>
<dbReference type="Proteomes" id="UP000008312">
    <property type="component" value="Unassembled WGS sequence"/>
</dbReference>
<evidence type="ECO:0000313" key="1">
    <source>
        <dbReference type="EMBL" id="CBK23683.2"/>
    </source>
</evidence>